<dbReference type="Gene3D" id="1.10.510.10">
    <property type="entry name" value="Transferase(Phosphotransferase) domain 1"/>
    <property type="match status" value="1"/>
</dbReference>
<keyword evidence="3" id="KW-1185">Reference proteome</keyword>
<protein>
    <recommendedName>
        <fullName evidence="1">Protein kinase domain-containing protein</fullName>
    </recommendedName>
</protein>
<dbReference type="STRING" id="1658172.A0A1B7NZU2"/>
<dbReference type="OrthoDB" id="4206417at2759"/>
<dbReference type="PROSITE" id="PS50011">
    <property type="entry name" value="PROTEIN_KINASE_DOM"/>
    <property type="match status" value="1"/>
</dbReference>
<evidence type="ECO:0000313" key="2">
    <source>
        <dbReference type="EMBL" id="OAX82274.1"/>
    </source>
</evidence>
<proteinExistence type="predicted"/>
<evidence type="ECO:0000313" key="3">
    <source>
        <dbReference type="Proteomes" id="UP000091918"/>
    </source>
</evidence>
<organism evidence="2 3">
    <name type="scientific">Emergomyces africanus</name>
    <dbReference type="NCBI Taxonomy" id="1955775"/>
    <lineage>
        <taxon>Eukaryota</taxon>
        <taxon>Fungi</taxon>
        <taxon>Dikarya</taxon>
        <taxon>Ascomycota</taxon>
        <taxon>Pezizomycotina</taxon>
        <taxon>Eurotiomycetes</taxon>
        <taxon>Eurotiomycetidae</taxon>
        <taxon>Onygenales</taxon>
        <taxon>Ajellomycetaceae</taxon>
        <taxon>Emergomyces</taxon>
    </lineage>
</organism>
<comment type="caution">
    <text evidence="2">The sequence shown here is derived from an EMBL/GenBank/DDBJ whole genome shotgun (WGS) entry which is preliminary data.</text>
</comment>
<dbReference type="Proteomes" id="UP000091918">
    <property type="component" value="Unassembled WGS sequence"/>
</dbReference>
<accession>A0A1B7NZU2</accession>
<dbReference type="InterPro" id="IPR000719">
    <property type="entry name" value="Prot_kinase_dom"/>
</dbReference>
<name>A0A1B7NZU2_9EURO</name>
<dbReference type="GO" id="GO:0004672">
    <property type="term" value="F:protein kinase activity"/>
    <property type="evidence" value="ECO:0007669"/>
    <property type="project" value="InterPro"/>
</dbReference>
<dbReference type="SUPFAM" id="SSF56112">
    <property type="entry name" value="Protein kinase-like (PK-like)"/>
    <property type="match status" value="1"/>
</dbReference>
<dbReference type="GO" id="GO:0005524">
    <property type="term" value="F:ATP binding"/>
    <property type="evidence" value="ECO:0007669"/>
    <property type="project" value="InterPro"/>
</dbReference>
<sequence length="152" mass="17669">MQPPEARFEPQAPLSFSADIWSLSTTIWEILGIKAGHFQYGGSDGTNEVNSSIRMDFRKNTGMCDLSIDEVFEEGVQKYRQKHRVGEFDQKETIALLELMRKMMAFQPEERPTVKEILKPEWMVKWVLPDFKRSLQIGQALQEEVEKTQQCK</sequence>
<reference evidence="2 3" key="1">
    <citation type="submission" date="2015-07" db="EMBL/GenBank/DDBJ databases">
        <title>Emmonsia species relationships and genome sequence.</title>
        <authorList>
            <person name="Cuomo C.A."/>
            <person name="Schwartz I.S."/>
            <person name="Kenyon C."/>
            <person name="de Hoog G.S."/>
            <person name="Govender N.P."/>
            <person name="Botha A."/>
            <person name="Moreno L."/>
            <person name="de Vries M."/>
            <person name="Munoz J.F."/>
            <person name="Stielow J.B."/>
        </authorList>
    </citation>
    <scope>NUCLEOTIDE SEQUENCE [LARGE SCALE GENOMIC DNA]</scope>
    <source>
        <strain evidence="2 3">CBS 136260</strain>
    </source>
</reference>
<gene>
    <name evidence="2" type="ORF">ACJ72_03381</name>
</gene>
<dbReference type="EMBL" id="LGUA01000330">
    <property type="protein sequence ID" value="OAX82274.1"/>
    <property type="molecule type" value="Genomic_DNA"/>
</dbReference>
<evidence type="ECO:0000259" key="1">
    <source>
        <dbReference type="PROSITE" id="PS50011"/>
    </source>
</evidence>
<dbReference type="InterPro" id="IPR011009">
    <property type="entry name" value="Kinase-like_dom_sf"/>
</dbReference>
<feature type="domain" description="Protein kinase" evidence="1">
    <location>
        <begin position="1"/>
        <end position="123"/>
    </location>
</feature>
<dbReference type="AlphaFoldDB" id="A0A1B7NZU2"/>